<feature type="chain" id="PRO_5012168796" evidence="1">
    <location>
        <begin position="23"/>
        <end position="92"/>
    </location>
</feature>
<dbReference type="STRING" id="716816.BST96_07415"/>
<organism evidence="2 3">
    <name type="scientific">Oceanicoccus sagamiensis</name>
    <dbReference type="NCBI Taxonomy" id="716816"/>
    <lineage>
        <taxon>Bacteria</taxon>
        <taxon>Pseudomonadati</taxon>
        <taxon>Pseudomonadota</taxon>
        <taxon>Gammaproteobacteria</taxon>
        <taxon>Cellvibrionales</taxon>
        <taxon>Spongiibacteraceae</taxon>
        <taxon>Oceanicoccus</taxon>
    </lineage>
</organism>
<dbReference type="Proteomes" id="UP000193450">
    <property type="component" value="Chromosome"/>
</dbReference>
<dbReference type="AlphaFoldDB" id="A0A1X9NEI7"/>
<sequence>MTQLFTRALFVFVLLAGQWAYAEHSADALDGSHSHAIDCTLCLNQVNEQGSLATVDIPFDLLQTSTAILSTPLAASGSATVSFAIRAPPVNA</sequence>
<keyword evidence="3" id="KW-1185">Reference proteome</keyword>
<dbReference type="RefSeq" id="WP_085758087.1">
    <property type="nucleotide sequence ID" value="NZ_CP019343.1"/>
</dbReference>
<evidence type="ECO:0000313" key="3">
    <source>
        <dbReference type="Proteomes" id="UP000193450"/>
    </source>
</evidence>
<accession>A0A1X9NEI7</accession>
<proteinExistence type="predicted"/>
<dbReference type="EMBL" id="CP019343">
    <property type="protein sequence ID" value="ARN73959.1"/>
    <property type="molecule type" value="Genomic_DNA"/>
</dbReference>
<name>A0A1X9NEI7_9GAMM</name>
<dbReference type="KEGG" id="osg:BST96_07415"/>
<keyword evidence="1" id="KW-0732">Signal</keyword>
<evidence type="ECO:0000256" key="1">
    <source>
        <dbReference type="SAM" id="SignalP"/>
    </source>
</evidence>
<protein>
    <submittedName>
        <fullName evidence="2">Uncharacterized protein</fullName>
    </submittedName>
</protein>
<evidence type="ECO:0000313" key="2">
    <source>
        <dbReference type="EMBL" id="ARN73959.1"/>
    </source>
</evidence>
<gene>
    <name evidence="2" type="ORF">BST96_07415</name>
</gene>
<reference evidence="2 3" key="1">
    <citation type="submission" date="2016-11" db="EMBL/GenBank/DDBJ databases">
        <title>Trade-off between light-utilization and light-protection in marine flavobacteria.</title>
        <authorList>
            <person name="Kumagai Y."/>
        </authorList>
    </citation>
    <scope>NUCLEOTIDE SEQUENCE [LARGE SCALE GENOMIC DNA]</scope>
    <source>
        <strain evidence="2 3">NBRC 107125</strain>
    </source>
</reference>
<feature type="signal peptide" evidence="1">
    <location>
        <begin position="1"/>
        <end position="22"/>
    </location>
</feature>